<protein>
    <submittedName>
        <fullName evidence="1">Uncharacterized protein</fullName>
    </submittedName>
</protein>
<dbReference type="VEuPathDB" id="ToxoDB:EBH_0041550"/>
<dbReference type="AlphaFoldDB" id="U6LLZ9"/>
<dbReference type="OrthoDB" id="3514773at2759"/>
<accession>U6LLZ9</accession>
<reference evidence="1" key="2">
    <citation type="submission" date="2013-10" db="EMBL/GenBank/DDBJ databases">
        <authorList>
            <person name="Aslett M."/>
        </authorList>
    </citation>
    <scope>NUCLEOTIDE SEQUENCE [LARGE SCALE GENOMIC DNA]</scope>
    <source>
        <strain evidence="1">Houghton</strain>
    </source>
</reference>
<evidence type="ECO:0000313" key="2">
    <source>
        <dbReference type="Proteomes" id="UP000030750"/>
    </source>
</evidence>
<reference evidence="1" key="1">
    <citation type="submission" date="2013-10" db="EMBL/GenBank/DDBJ databases">
        <title>Genomic analysis of the causative agents of coccidiosis in chickens.</title>
        <authorList>
            <person name="Reid A.J."/>
            <person name="Blake D."/>
            <person name="Billington K."/>
            <person name="Browne H."/>
            <person name="Dunn M."/>
            <person name="Hung S."/>
            <person name="Kawahara F."/>
            <person name="Miranda-Saavedra D."/>
            <person name="Mourier T."/>
            <person name="Nagra H."/>
            <person name="Otto T.D."/>
            <person name="Rawlings N."/>
            <person name="Sanchez A."/>
            <person name="Sanders M."/>
            <person name="Subramaniam C."/>
            <person name="Tay Y."/>
            <person name="Dear P."/>
            <person name="Doerig C."/>
            <person name="Gruber A."/>
            <person name="Parkinson J."/>
            <person name="Shirley M."/>
            <person name="Wan K.L."/>
            <person name="Berriman M."/>
            <person name="Tomley F."/>
            <person name="Pain A."/>
        </authorList>
    </citation>
    <scope>NUCLEOTIDE SEQUENCE [LARGE SCALE GENOMIC DNA]</scope>
    <source>
        <strain evidence="1">Houghton</strain>
    </source>
</reference>
<keyword evidence="2" id="KW-1185">Reference proteome</keyword>
<name>U6LLZ9_9EIME</name>
<organism evidence="1 2">
    <name type="scientific">Eimeria brunetti</name>
    <dbReference type="NCBI Taxonomy" id="51314"/>
    <lineage>
        <taxon>Eukaryota</taxon>
        <taxon>Sar</taxon>
        <taxon>Alveolata</taxon>
        <taxon>Apicomplexa</taxon>
        <taxon>Conoidasida</taxon>
        <taxon>Coccidia</taxon>
        <taxon>Eucoccidiorida</taxon>
        <taxon>Eimeriorina</taxon>
        <taxon>Eimeriidae</taxon>
        <taxon>Eimeria</taxon>
    </lineage>
</organism>
<gene>
    <name evidence="1" type="ORF">EBH_0041550</name>
</gene>
<evidence type="ECO:0000313" key="1">
    <source>
        <dbReference type="EMBL" id="CDJ51377.1"/>
    </source>
</evidence>
<dbReference type="Proteomes" id="UP000030750">
    <property type="component" value="Unassembled WGS sequence"/>
</dbReference>
<sequence length="306" mass="33993">MQCLGTTDSPELRALTDIQQAAMKLVAGESVRRSAAAKSRLAEVFKRAGQPKGSLECLEQFLLARSPILIYFDIVSLTPHLEQGGFIRSHFEIPQTDATYLRKCNERELALYCGLYEHESVRPEHHPKYGYVSVNCKLQPPWEPQPGEACIILKDHVRVRATISANQTDGSRVLSFGHEPLVATLNNPWHVLEALGHEVLAALAAFARDPTSGKGADIPALVDCNIHGEIRLGKDVEAIVLPKSATRDKATFAKLREIATQHMVPILQMEKCPRAVKDDAWKQTMRHVQHEVLLKKTALGNTYGQI</sequence>
<dbReference type="EMBL" id="HG712783">
    <property type="protein sequence ID" value="CDJ51377.1"/>
    <property type="molecule type" value="Genomic_DNA"/>
</dbReference>
<proteinExistence type="predicted"/>